<dbReference type="PROSITE" id="PS00041">
    <property type="entry name" value="HTH_ARAC_FAMILY_1"/>
    <property type="match status" value="1"/>
</dbReference>
<dbReference type="SUPFAM" id="SSF63829">
    <property type="entry name" value="Calcium-dependent phosphotriesterase"/>
    <property type="match status" value="2"/>
</dbReference>
<name>A0A1T4MCL3_VIBCI</name>
<keyword evidence="1" id="KW-0805">Transcription regulation</keyword>
<feature type="domain" description="HTH araC/xylS-type" evidence="5">
    <location>
        <begin position="1017"/>
        <end position="1115"/>
    </location>
</feature>
<evidence type="ECO:0000256" key="3">
    <source>
        <dbReference type="ARBA" id="ARBA00023163"/>
    </source>
</evidence>
<dbReference type="PANTHER" id="PTHR43280">
    <property type="entry name" value="ARAC-FAMILY TRANSCRIPTIONAL REGULATOR"/>
    <property type="match status" value="1"/>
</dbReference>
<feature type="transmembrane region" description="Helical" evidence="4">
    <location>
        <begin position="735"/>
        <end position="757"/>
    </location>
</feature>
<gene>
    <name evidence="6" type="ORF">SAMN02745782_00913</name>
</gene>
<dbReference type="InterPro" id="IPR018062">
    <property type="entry name" value="HTH_AraC-typ_CS"/>
</dbReference>
<accession>A0A1T4MCL3</accession>
<dbReference type="EMBL" id="FUXB01000004">
    <property type="protein sequence ID" value="SJZ64607.1"/>
    <property type="molecule type" value="Genomic_DNA"/>
</dbReference>
<dbReference type="InterPro" id="IPR020449">
    <property type="entry name" value="Tscrpt_reg_AraC-type_HTH"/>
</dbReference>
<dbReference type="Pfam" id="PF07494">
    <property type="entry name" value="Reg_prop"/>
    <property type="match status" value="1"/>
</dbReference>
<evidence type="ECO:0000313" key="7">
    <source>
        <dbReference type="Proteomes" id="UP000190834"/>
    </source>
</evidence>
<evidence type="ECO:0000313" key="6">
    <source>
        <dbReference type="EMBL" id="SJZ64607.1"/>
    </source>
</evidence>
<dbReference type="Gene3D" id="1.10.10.60">
    <property type="entry name" value="Homeodomain-like"/>
    <property type="match status" value="2"/>
</dbReference>
<dbReference type="SMART" id="SM00342">
    <property type="entry name" value="HTH_ARAC"/>
    <property type="match status" value="1"/>
</dbReference>
<dbReference type="Pfam" id="PF12833">
    <property type="entry name" value="HTH_18"/>
    <property type="match status" value="1"/>
</dbReference>
<keyword evidence="4" id="KW-0472">Membrane</keyword>
<dbReference type="Proteomes" id="UP000190834">
    <property type="component" value="Unassembled WGS sequence"/>
</dbReference>
<protein>
    <submittedName>
        <fullName evidence="6">Ligand-binding sensor domain-containing protein</fullName>
    </submittedName>
</protein>
<dbReference type="PROSITE" id="PS01124">
    <property type="entry name" value="HTH_ARAC_FAMILY_2"/>
    <property type="match status" value="1"/>
</dbReference>
<dbReference type="PRINTS" id="PR00032">
    <property type="entry name" value="HTHARAC"/>
</dbReference>
<keyword evidence="2" id="KW-0238">DNA-binding</keyword>
<dbReference type="AlphaFoldDB" id="A0A1T4MCL3"/>
<evidence type="ECO:0000256" key="1">
    <source>
        <dbReference type="ARBA" id="ARBA00023015"/>
    </source>
</evidence>
<dbReference type="InterPro" id="IPR015943">
    <property type="entry name" value="WD40/YVTN_repeat-like_dom_sf"/>
</dbReference>
<evidence type="ECO:0000259" key="5">
    <source>
        <dbReference type="PROSITE" id="PS01124"/>
    </source>
</evidence>
<evidence type="ECO:0000256" key="4">
    <source>
        <dbReference type="SAM" id="Phobius"/>
    </source>
</evidence>
<dbReference type="InterPro" id="IPR009057">
    <property type="entry name" value="Homeodomain-like_sf"/>
</dbReference>
<dbReference type="GO" id="GO:0003700">
    <property type="term" value="F:DNA-binding transcription factor activity"/>
    <property type="evidence" value="ECO:0007669"/>
    <property type="project" value="InterPro"/>
</dbReference>
<keyword evidence="3" id="KW-0804">Transcription</keyword>
<keyword evidence="4" id="KW-0812">Transmembrane</keyword>
<dbReference type="InterPro" id="IPR018060">
    <property type="entry name" value="HTH_AraC"/>
</dbReference>
<dbReference type="Gene3D" id="2.130.10.10">
    <property type="entry name" value="YVTN repeat-like/Quinoprotein amine dehydrogenase"/>
    <property type="match status" value="2"/>
</dbReference>
<sequence length="1122" mass="127309">MFFLSGKGNILYRILFAIFLMVGVSPLSAQTLDQTSSIFYPLPAFLQGKVFVAKQLFLGDEGGIWIHDIHGKVVFFDGQTILPRRGSVLPKPYQELVYQQGAFWTFIDNELYRTYPGGEPDLILSLTPGVVIKNIGASNGYLWLTDNRFFYSYHLEDGELRTLSLSKLYQLNQASNIIINDAVNVRNKWVLATNVGTYLSKQNQFTHITQSGKNAIESLFLSSLRNHLLVGTHHGALVIDIEHPDQVVKKIGNSTVFSMIETEEAYWIGTDNGLLIYSLSQDDITEFSGIKPTEYGLPGGKIYALVNDQRGGIWIATNKGIRYFSLFSQKLTRHFTDNAAQDGIVSSVKKLQPLLGSSHYLMLTHTGLFLLDMQNDKMKTLIYQGEVNDVQQIGQQLWIATDHGVVRHELSNSPLPLSPIPSRLPHNKTEFLTADQQGTLWGASGDQLWAYQTQRNHYVDFSQEWQFFHHSPLTITWLHASQKYGLLIGTEQGVYRLDNDQITYYKESAPYGSSLQVVEATNGTLWFLSEFGLFRFHSLNHPAIALPLVEDNLRLKCLLLTSQGLWLSSSQGITLYHFDGSIQKQIGAPYGLINNELETGICAASGGRGQETLLFSSAHGLIYMQAEEIADTPLPNAPIVLSQVSIDYQPTHIGGLSQQKLEVDYGKAISFHFGSASLTGNQRLEFRINHDDWQPFEGPHLTLDHLFPGEYRLSLRNQNEPTQRFTWGFHVLKPWYFSLLACIGYLLILTILMVLFIRWRARVMIRLNEDLRQQVALKTRQAQQQSKILISHNQQLRKQMQIRQLWIDHWLAKSRSLLTLLIEEAITKKSNALLPLAQRLTTQFKQISLLNEGKVSRGINQPLKLVLDTVLEGWKPEFERLGVKVVCDFPDRLPDICLKQSGLDAIFNAIFSDALERLHPHQRLSITGRQQKEWVVVTITDCAESTERFDWQMVTFDDDGALTFPEAVDLTGGEFNYFSSSERNLIELKWPAYVQPTADAAVDIHYAPDLSESHWLAKLEKIIATHYADPDFTTSTAASQMFVSERSLQRRFKQATGKTFKEYLTEYRLDQACRLLMSGEKISQVAFLCGFNDPSYFSQRFKLHFGLSPSQFTEDEISSSSH</sequence>
<dbReference type="SUPFAM" id="SSF46689">
    <property type="entry name" value="Homeodomain-like"/>
    <property type="match status" value="1"/>
</dbReference>
<dbReference type="GO" id="GO:0043565">
    <property type="term" value="F:sequence-specific DNA binding"/>
    <property type="evidence" value="ECO:0007669"/>
    <property type="project" value="InterPro"/>
</dbReference>
<organism evidence="6 7">
    <name type="scientific">Vibrio cincinnatiensis DSM 19608</name>
    <dbReference type="NCBI Taxonomy" id="1123491"/>
    <lineage>
        <taxon>Bacteria</taxon>
        <taxon>Pseudomonadati</taxon>
        <taxon>Pseudomonadota</taxon>
        <taxon>Gammaproteobacteria</taxon>
        <taxon>Vibrionales</taxon>
        <taxon>Vibrionaceae</taxon>
        <taxon>Vibrio</taxon>
    </lineage>
</organism>
<dbReference type="InterPro" id="IPR013783">
    <property type="entry name" value="Ig-like_fold"/>
</dbReference>
<proteinExistence type="predicted"/>
<evidence type="ECO:0000256" key="2">
    <source>
        <dbReference type="ARBA" id="ARBA00023125"/>
    </source>
</evidence>
<dbReference type="PANTHER" id="PTHR43280:SF28">
    <property type="entry name" value="HTH-TYPE TRANSCRIPTIONAL ACTIVATOR RHAS"/>
    <property type="match status" value="1"/>
</dbReference>
<dbReference type="STRING" id="1123491.SAMN02745782_00913"/>
<keyword evidence="7" id="KW-1185">Reference proteome</keyword>
<dbReference type="InterPro" id="IPR011110">
    <property type="entry name" value="Reg_prop"/>
</dbReference>
<reference evidence="7" key="1">
    <citation type="submission" date="2017-02" db="EMBL/GenBank/DDBJ databases">
        <authorList>
            <person name="Varghese N."/>
            <person name="Submissions S."/>
        </authorList>
    </citation>
    <scope>NUCLEOTIDE SEQUENCE [LARGE SCALE GENOMIC DNA]</scope>
    <source>
        <strain evidence="7">DSM 19608</strain>
    </source>
</reference>
<keyword evidence="4" id="KW-1133">Transmembrane helix</keyword>
<dbReference type="Gene3D" id="2.60.40.10">
    <property type="entry name" value="Immunoglobulins"/>
    <property type="match status" value="1"/>
</dbReference>